<proteinExistence type="predicted"/>
<feature type="coiled-coil region" evidence="1">
    <location>
        <begin position="177"/>
        <end position="269"/>
    </location>
</feature>
<dbReference type="AlphaFoldDB" id="A0AAD1X5F1"/>
<evidence type="ECO:0000256" key="2">
    <source>
        <dbReference type="SAM" id="MobiDB-lite"/>
    </source>
</evidence>
<gene>
    <name evidence="3" type="ORF">ECRASSUSDP1_LOCUS5070</name>
</gene>
<feature type="coiled-coil region" evidence="1">
    <location>
        <begin position="311"/>
        <end position="361"/>
    </location>
</feature>
<dbReference type="EMBL" id="CAMPGE010004882">
    <property type="protein sequence ID" value="CAI2363733.1"/>
    <property type="molecule type" value="Genomic_DNA"/>
</dbReference>
<comment type="caution">
    <text evidence="3">The sequence shown here is derived from an EMBL/GenBank/DDBJ whole genome shotgun (WGS) entry which is preliminary data.</text>
</comment>
<dbReference type="Proteomes" id="UP001295684">
    <property type="component" value="Unassembled WGS sequence"/>
</dbReference>
<organism evidence="3 4">
    <name type="scientific">Euplotes crassus</name>
    <dbReference type="NCBI Taxonomy" id="5936"/>
    <lineage>
        <taxon>Eukaryota</taxon>
        <taxon>Sar</taxon>
        <taxon>Alveolata</taxon>
        <taxon>Ciliophora</taxon>
        <taxon>Intramacronucleata</taxon>
        <taxon>Spirotrichea</taxon>
        <taxon>Hypotrichia</taxon>
        <taxon>Euplotida</taxon>
        <taxon>Euplotidae</taxon>
        <taxon>Moneuplotes</taxon>
    </lineage>
</organism>
<keyword evidence="1" id="KW-0175">Coiled coil</keyword>
<sequence>MEETKDDFCQSSCFSNSSFELIGESQCALTQTENYSVIETDETLEQRIESLEKENKKYSLEIKYLQKQLKNKSKKKKKGKQKGIDQPYDYDKEMHMNDPQLLTLMDEVAEKDIAILQLNTKISEIVQSNKIMIKEYEEKIKKLQKEGLGKIIERLEAKLQMSEVAMANERCCYSMEIYNLRKANEAMSEKLNEIKEKQDKHIKEQDRKKKEVNKIKKSIIKEKKELKKTEQFIRRDDEERKQEIIKNTHDVVESMYKELQDEQDALDKEKVHVNFIKNSYKITLEKKYKEEKRFLEEKVMNDRTNLRLKFQEEKQRLKAEFKQRVDTVKDELLQELQELANEELKDQIEKVTEKATMIKEEIFAGAKVKTPNTEAFLIPRVIESSLKLWEKMQEDIKNLIKCPISLVPFESPVVYKEGITMNEEQLLKIMKTNCYQCPFTRQDMTKEYYFPNKIAEDLVKLHETYSKEFDNLKDLIE</sequence>
<keyword evidence="4" id="KW-1185">Reference proteome</keyword>
<dbReference type="InterPro" id="IPR013083">
    <property type="entry name" value="Znf_RING/FYVE/PHD"/>
</dbReference>
<protein>
    <submittedName>
        <fullName evidence="3">Uncharacterized protein</fullName>
    </submittedName>
</protein>
<reference evidence="3" key="1">
    <citation type="submission" date="2023-07" db="EMBL/GenBank/DDBJ databases">
        <authorList>
            <consortium name="AG Swart"/>
            <person name="Singh M."/>
            <person name="Singh A."/>
            <person name="Seah K."/>
            <person name="Emmerich C."/>
        </authorList>
    </citation>
    <scope>NUCLEOTIDE SEQUENCE</scope>
    <source>
        <strain evidence="3">DP1</strain>
    </source>
</reference>
<evidence type="ECO:0000313" key="3">
    <source>
        <dbReference type="EMBL" id="CAI2363733.1"/>
    </source>
</evidence>
<name>A0AAD1X5F1_EUPCR</name>
<evidence type="ECO:0000313" key="4">
    <source>
        <dbReference type="Proteomes" id="UP001295684"/>
    </source>
</evidence>
<dbReference type="Gene3D" id="3.30.40.10">
    <property type="entry name" value="Zinc/RING finger domain, C3HC4 (zinc finger)"/>
    <property type="match status" value="1"/>
</dbReference>
<evidence type="ECO:0000256" key="1">
    <source>
        <dbReference type="SAM" id="Coils"/>
    </source>
</evidence>
<dbReference type="SUPFAM" id="SSF57850">
    <property type="entry name" value="RING/U-box"/>
    <property type="match status" value="1"/>
</dbReference>
<accession>A0AAD1X5F1</accession>
<feature type="region of interest" description="Disordered" evidence="2">
    <location>
        <begin position="71"/>
        <end position="92"/>
    </location>
</feature>
<feature type="compositionally biased region" description="Basic residues" evidence="2">
    <location>
        <begin position="71"/>
        <end position="81"/>
    </location>
</feature>